<dbReference type="Proteomes" id="UP000228952">
    <property type="component" value="Unassembled WGS sequence"/>
</dbReference>
<evidence type="ECO:0000256" key="4">
    <source>
        <dbReference type="ARBA" id="ARBA00025604"/>
    </source>
</evidence>
<dbReference type="SUPFAM" id="SSF50249">
    <property type="entry name" value="Nucleic acid-binding proteins"/>
    <property type="match status" value="4"/>
</dbReference>
<evidence type="ECO:0000256" key="3">
    <source>
        <dbReference type="ARBA" id="ARBA00023274"/>
    </source>
</evidence>
<comment type="caution">
    <text evidence="6">The sequence shown here is derived from an EMBL/GenBank/DDBJ whole genome shotgun (WGS) entry which is preliminary data.</text>
</comment>
<dbReference type="FunFam" id="2.40.50.140:FF:000103">
    <property type="entry name" value="protein RRP5 homolog"/>
    <property type="match status" value="1"/>
</dbReference>
<evidence type="ECO:0000256" key="2">
    <source>
        <dbReference type="ARBA" id="ARBA00022980"/>
    </source>
</evidence>
<feature type="domain" description="S1 motif" evidence="5">
    <location>
        <begin position="52"/>
        <end position="119"/>
    </location>
</feature>
<gene>
    <name evidence="6" type="ORF">COX64_00725</name>
</gene>
<keyword evidence="3" id="KW-0687">Ribonucleoprotein</keyword>
<dbReference type="Gene3D" id="2.40.50.140">
    <property type="entry name" value="Nucleic acid-binding proteins"/>
    <property type="match status" value="4"/>
</dbReference>
<comment type="function">
    <text evidence="4">Binds mRNA; thus facilitating recognition of the initiation point. It is needed to translate mRNA with a short Shine-Dalgarno (SD) purine-rich sequence.</text>
</comment>
<dbReference type="GO" id="GO:0006412">
    <property type="term" value="P:translation"/>
    <property type="evidence" value="ECO:0007669"/>
    <property type="project" value="TreeGrafter"/>
</dbReference>
<evidence type="ECO:0000313" key="6">
    <source>
        <dbReference type="EMBL" id="PJA15430.1"/>
    </source>
</evidence>
<dbReference type="InterPro" id="IPR050437">
    <property type="entry name" value="Ribos_protein_bS1-like"/>
</dbReference>
<dbReference type="InterPro" id="IPR012340">
    <property type="entry name" value="NA-bd_OB-fold"/>
</dbReference>
<comment type="similarity">
    <text evidence="1">Belongs to the bacterial ribosomal protein bS1 family.</text>
</comment>
<dbReference type="GO" id="GO:0003735">
    <property type="term" value="F:structural constituent of ribosome"/>
    <property type="evidence" value="ECO:0007669"/>
    <property type="project" value="TreeGrafter"/>
</dbReference>
<evidence type="ECO:0000313" key="7">
    <source>
        <dbReference type="Proteomes" id="UP000228952"/>
    </source>
</evidence>
<keyword evidence="2 6" id="KW-0689">Ribosomal protein</keyword>
<feature type="domain" description="S1 motif" evidence="5">
    <location>
        <begin position="137"/>
        <end position="221"/>
    </location>
</feature>
<protein>
    <submittedName>
        <fullName evidence="6">30S ribosomal protein S1</fullName>
    </submittedName>
</protein>
<dbReference type="Pfam" id="PF00575">
    <property type="entry name" value="S1"/>
    <property type="match status" value="4"/>
</dbReference>
<dbReference type="InterPro" id="IPR003029">
    <property type="entry name" value="S1_domain"/>
</dbReference>
<evidence type="ECO:0000256" key="1">
    <source>
        <dbReference type="ARBA" id="ARBA00006767"/>
    </source>
</evidence>
<feature type="domain" description="S1 motif" evidence="5">
    <location>
        <begin position="327"/>
        <end position="396"/>
    </location>
</feature>
<feature type="domain" description="S1 motif" evidence="5">
    <location>
        <begin position="242"/>
        <end position="310"/>
    </location>
</feature>
<dbReference type="PRINTS" id="PR00681">
    <property type="entry name" value="RIBOSOMALS1"/>
</dbReference>
<dbReference type="PANTHER" id="PTHR10724:SF7">
    <property type="entry name" value="SMALL RIBOSOMAL SUBUNIT PROTEIN BS1C"/>
    <property type="match status" value="1"/>
</dbReference>
<dbReference type="PANTHER" id="PTHR10724">
    <property type="entry name" value="30S RIBOSOMAL PROTEIN S1"/>
    <property type="match status" value="1"/>
</dbReference>
<accession>A0A2M7W2X7</accession>
<name>A0A2M7W2X7_9BACT</name>
<dbReference type="SMART" id="SM00316">
    <property type="entry name" value="S1"/>
    <property type="match status" value="4"/>
</dbReference>
<dbReference type="AlphaFoldDB" id="A0A2M7W2X7"/>
<dbReference type="GO" id="GO:0003729">
    <property type="term" value="F:mRNA binding"/>
    <property type="evidence" value="ECO:0007669"/>
    <property type="project" value="TreeGrafter"/>
</dbReference>
<dbReference type="PROSITE" id="PS50126">
    <property type="entry name" value="S1"/>
    <property type="match status" value="4"/>
</dbReference>
<dbReference type="EMBL" id="PFQB01000017">
    <property type="protein sequence ID" value="PJA15430.1"/>
    <property type="molecule type" value="Genomic_DNA"/>
</dbReference>
<dbReference type="InterPro" id="IPR035104">
    <property type="entry name" value="Ribosomal_protein_S1-like"/>
</dbReference>
<proteinExistence type="inferred from homology"/>
<sequence length="406" mass="44576">MIIASEVSNMNKTIMSSTKKIATAKSAQLPVATSFDEQIAAVVRTYKQLKTGDIVEGVVINKDPGVLVVDVGGRSEGLIAGRELKSKVVDVDAIKVGDPILVYVVYSESKDGSLVLSLKRTEEVRIWFDLEKSSRNGDILDATVVEVNTGGVICELYEGVRGFIPTSQLDPARIFESGKKMYGKDVTSVVQQRLTQLLGEKIKVKIIELDRERSRIILSEKQVTFGSDMAAKEKLLKKIKEGDILDGKVTAITPYGIFVNTSGLEGLVHLSELSWDKVTDVGRLYNVGDDVKVMVLEIKEGGRRIAYSVKRLIDDPWKGRIKKYKIGEVVDGVVEGVVEYGAFVRIDDGINGLIHISELSDKLVRNPSDIVSPGQEVKVSILSISETERHLSLSLKRVKSNKTAES</sequence>
<dbReference type="GO" id="GO:0005840">
    <property type="term" value="C:ribosome"/>
    <property type="evidence" value="ECO:0007669"/>
    <property type="project" value="UniProtKB-KW"/>
</dbReference>
<reference evidence="7" key="1">
    <citation type="submission" date="2017-09" db="EMBL/GenBank/DDBJ databases">
        <title>Depth-based differentiation of microbial function through sediment-hosted aquifers and enrichment of novel symbionts in the deep terrestrial subsurface.</title>
        <authorList>
            <person name="Probst A.J."/>
            <person name="Ladd B."/>
            <person name="Jarett J.K."/>
            <person name="Geller-Mcgrath D.E."/>
            <person name="Sieber C.M.K."/>
            <person name="Emerson J.B."/>
            <person name="Anantharaman K."/>
            <person name="Thomas B.C."/>
            <person name="Malmstrom R."/>
            <person name="Stieglmeier M."/>
            <person name="Klingl A."/>
            <person name="Woyke T."/>
            <person name="Ryan C.M."/>
            <person name="Banfield J.F."/>
        </authorList>
    </citation>
    <scope>NUCLEOTIDE SEQUENCE [LARGE SCALE GENOMIC DNA]</scope>
</reference>
<dbReference type="CDD" id="cd04465">
    <property type="entry name" value="S1_RPS1_repeat_ec2_hs2"/>
    <property type="match status" value="1"/>
</dbReference>
<organism evidence="6 7">
    <name type="scientific">Candidatus Dojkabacteria bacterium CG_4_10_14_0_2_um_filter_Dojkabacteria_WS6_41_15</name>
    <dbReference type="NCBI Taxonomy" id="2014249"/>
    <lineage>
        <taxon>Bacteria</taxon>
        <taxon>Candidatus Dojkabacteria</taxon>
    </lineage>
</organism>
<dbReference type="GO" id="GO:1990904">
    <property type="term" value="C:ribonucleoprotein complex"/>
    <property type="evidence" value="ECO:0007669"/>
    <property type="project" value="UniProtKB-KW"/>
</dbReference>
<evidence type="ECO:0000259" key="5">
    <source>
        <dbReference type="PROSITE" id="PS50126"/>
    </source>
</evidence>